<evidence type="ECO:0000256" key="4">
    <source>
        <dbReference type="ARBA" id="ARBA00023002"/>
    </source>
</evidence>
<keyword evidence="4" id="KW-0560">Oxidoreductase</keyword>
<feature type="domain" description="Nitrite/sulphite reductase 4Fe-4S" evidence="7">
    <location>
        <begin position="413"/>
        <end position="548"/>
    </location>
</feature>
<evidence type="ECO:0000256" key="5">
    <source>
        <dbReference type="ARBA" id="ARBA00023004"/>
    </source>
</evidence>
<dbReference type="SUPFAM" id="SSF55124">
    <property type="entry name" value="Nitrite/Sulfite reductase N-terminal domain-like"/>
    <property type="match status" value="2"/>
</dbReference>
<keyword evidence="10" id="KW-1185">Reference proteome</keyword>
<keyword evidence="1" id="KW-0004">4Fe-4S</keyword>
<evidence type="ECO:0000256" key="3">
    <source>
        <dbReference type="ARBA" id="ARBA00022723"/>
    </source>
</evidence>
<dbReference type="PANTHER" id="PTHR32439">
    <property type="entry name" value="FERREDOXIN--NITRITE REDUCTASE, CHLOROPLASTIC"/>
    <property type="match status" value="1"/>
</dbReference>
<dbReference type="InterPro" id="IPR005117">
    <property type="entry name" value="NiRdtase/SiRdtase_haem-b_fer"/>
</dbReference>
<protein>
    <submittedName>
        <fullName evidence="9">Nitrite/sulfite reductase</fullName>
    </submittedName>
</protein>
<evidence type="ECO:0000313" key="10">
    <source>
        <dbReference type="Proteomes" id="UP000287336"/>
    </source>
</evidence>
<keyword evidence="3" id="KW-0479">Metal-binding</keyword>
<keyword evidence="2" id="KW-0349">Heme</keyword>
<keyword evidence="5" id="KW-0408">Iron</keyword>
<dbReference type="Gene3D" id="3.90.480.20">
    <property type="match status" value="2"/>
</dbReference>
<evidence type="ECO:0000313" key="9">
    <source>
        <dbReference type="EMBL" id="RUR27230.1"/>
    </source>
</evidence>
<name>A0A433KF60_9GAMM</name>
<comment type="caution">
    <text evidence="9">The sequence shown here is derived from an EMBL/GenBank/DDBJ whole genome shotgun (WGS) entry which is preliminary data.</text>
</comment>
<dbReference type="PANTHER" id="PTHR32439:SF9">
    <property type="entry name" value="BLR3264 PROTEIN"/>
    <property type="match status" value="1"/>
</dbReference>
<evidence type="ECO:0000259" key="7">
    <source>
        <dbReference type="Pfam" id="PF01077"/>
    </source>
</evidence>
<reference evidence="9 10" key="1">
    <citation type="submission" date="2018-12" db="EMBL/GenBank/DDBJ databases">
        <title>three novel Halomonas strain isolated from plants.</title>
        <authorList>
            <person name="Sun C."/>
        </authorList>
    </citation>
    <scope>NUCLEOTIDE SEQUENCE [LARGE SCALE GENOMIC DNA]</scope>
    <source>
        <strain evidence="9 10">DSM 19434</strain>
    </source>
</reference>
<dbReference type="InterPro" id="IPR045854">
    <property type="entry name" value="NO2/SO3_Rdtase_4Fe4S_sf"/>
</dbReference>
<dbReference type="AlphaFoldDB" id="A0A433KF60"/>
<feature type="domain" description="Nitrite/Sulfite reductase ferredoxin-like" evidence="8">
    <location>
        <begin position="349"/>
        <end position="399"/>
    </location>
</feature>
<feature type="domain" description="Nitrite/sulphite reductase 4Fe-4S" evidence="7">
    <location>
        <begin position="119"/>
        <end position="273"/>
    </location>
</feature>
<dbReference type="GO" id="GO:0016491">
    <property type="term" value="F:oxidoreductase activity"/>
    <property type="evidence" value="ECO:0007669"/>
    <property type="project" value="UniProtKB-KW"/>
</dbReference>
<proteinExistence type="predicted"/>
<dbReference type="GO" id="GO:0051539">
    <property type="term" value="F:4 iron, 4 sulfur cluster binding"/>
    <property type="evidence" value="ECO:0007669"/>
    <property type="project" value="UniProtKB-KW"/>
</dbReference>
<dbReference type="RefSeq" id="WP_126948731.1">
    <property type="nucleotide sequence ID" value="NZ_RZHG01000028.1"/>
</dbReference>
<evidence type="ECO:0000259" key="8">
    <source>
        <dbReference type="Pfam" id="PF03460"/>
    </source>
</evidence>
<dbReference type="Gene3D" id="3.30.413.10">
    <property type="entry name" value="Sulfite Reductase Hemoprotein, domain 1"/>
    <property type="match status" value="2"/>
</dbReference>
<evidence type="ECO:0000256" key="1">
    <source>
        <dbReference type="ARBA" id="ARBA00022485"/>
    </source>
</evidence>
<gene>
    <name evidence="9" type="ORF">ELY33_15085</name>
</gene>
<organism evidence="9 10">
    <name type="scientific">Vreelandella andesensis</name>
    <dbReference type="NCBI Taxonomy" id="447567"/>
    <lineage>
        <taxon>Bacteria</taxon>
        <taxon>Pseudomonadati</taxon>
        <taxon>Pseudomonadota</taxon>
        <taxon>Gammaproteobacteria</taxon>
        <taxon>Oceanospirillales</taxon>
        <taxon>Halomonadaceae</taxon>
        <taxon>Vreelandella</taxon>
    </lineage>
</organism>
<keyword evidence="6" id="KW-0411">Iron-sulfur</keyword>
<dbReference type="InterPro" id="IPR006067">
    <property type="entry name" value="NO2/SO3_Rdtase_4Fe4S_dom"/>
</dbReference>
<evidence type="ECO:0000256" key="6">
    <source>
        <dbReference type="ARBA" id="ARBA00023014"/>
    </source>
</evidence>
<dbReference type="OrthoDB" id="3189055at2"/>
<sequence>MYRYDIHDQTLVDERVTQFRDQMDRYRAGRLGEEEFRPLRLQNGLYLQKHAPMLRIAIPYGMLAGGQLRALADITRRYDRGYGHFTTRQNLQLNWPALEDVPDILADLAKVQMHAIQTSGNCIRNTTSDQFAGIANDEVEDPRPWCELIRQWSTLHPEFAYLPRKFKIAVSGAAYDRAAIQVHDIGLRLWRNEDGEVRIKVLAGGGLGRTPMIADVVREDLPWQHLLTYLEACVRVYNQFGRRDNKFKARIKILVKALGIEEFRRRVDEEWAHLKDGPQTLNQAAIDAAKVHFPEPERRPVAESAIASFEQLRSENRSLARFVTNNVTDHKVPGYKAVTLSLKRREHAPGDVTADQMEAVADLADRYSFGEVRVTHEQNLVLSDVPVDELEALWKELDALGMANPTVGTLNDIICCPGGDYCGLANAVSIPIAQALQERFEDLDFLYDLGPLDLNISGCMNACGHHHVGHIGILGVDKKGEEYYQISIGGNSTDDASLGKILGPSFFREDVPDVVDKVLQVYVAERHEDERFLDTYRRIGLKPFKERVYAQQ</sequence>
<dbReference type="Pfam" id="PF03460">
    <property type="entry name" value="NIR_SIR_ferr"/>
    <property type="match status" value="2"/>
</dbReference>
<dbReference type="InterPro" id="IPR036136">
    <property type="entry name" value="Nit/Sulf_reduc_fer-like_dom_sf"/>
</dbReference>
<accession>A0A433KF60</accession>
<dbReference type="Pfam" id="PF01077">
    <property type="entry name" value="NIR_SIR"/>
    <property type="match status" value="2"/>
</dbReference>
<dbReference type="Proteomes" id="UP000287336">
    <property type="component" value="Unassembled WGS sequence"/>
</dbReference>
<evidence type="ECO:0000256" key="2">
    <source>
        <dbReference type="ARBA" id="ARBA00022617"/>
    </source>
</evidence>
<dbReference type="InterPro" id="IPR051329">
    <property type="entry name" value="NIR_SIR_4Fe-4S"/>
</dbReference>
<dbReference type="GO" id="GO:0046872">
    <property type="term" value="F:metal ion binding"/>
    <property type="evidence" value="ECO:0007669"/>
    <property type="project" value="UniProtKB-KW"/>
</dbReference>
<dbReference type="EMBL" id="RZHG01000028">
    <property type="protein sequence ID" value="RUR27230.1"/>
    <property type="molecule type" value="Genomic_DNA"/>
</dbReference>
<feature type="domain" description="Nitrite/Sulfite reductase ferredoxin-like" evidence="8">
    <location>
        <begin position="53"/>
        <end position="110"/>
    </location>
</feature>
<dbReference type="GO" id="GO:0020037">
    <property type="term" value="F:heme binding"/>
    <property type="evidence" value="ECO:0007669"/>
    <property type="project" value="InterPro"/>
</dbReference>
<dbReference type="SUPFAM" id="SSF56014">
    <property type="entry name" value="Nitrite and sulphite reductase 4Fe-4S domain-like"/>
    <property type="match status" value="2"/>
</dbReference>